<name>A0A7W6BSZ4_9HYPH</name>
<dbReference type="OrthoDB" id="9802066at2"/>
<dbReference type="SUPFAM" id="SSF109604">
    <property type="entry name" value="HD-domain/PDEase-like"/>
    <property type="match status" value="1"/>
</dbReference>
<dbReference type="RefSeq" id="WP_090965132.1">
    <property type="nucleotide sequence ID" value="NZ_FOOA01000016.1"/>
</dbReference>
<feature type="domain" description="HD-GYP" evidence="2">
    <location>
        <begin position="128"/>
        <end position="322"/>
    </location>
</feature>
<dbReference type="PROSITE" id="PS51832">
    <property type="entry name" value="HD_GYP"/>
    <property type="match status" value="1"/>
</dbReference>
<dbReference type="AlphaFoldDB" id="A0A7W6BSZ4"/>
<dbReference type="Proteomes" id="UP000531216">
    <property type="component" value="Unassembled WGS sequence"/>
</dbReference>
<dbReference type="Gene3D" id="1.10.3210.10">
    <property type="entry name" value="Hypothetical protein af1432"/>
    <property type="match status" value="1"/>
</dbReference>
<evidence type="ECO:0000259" key="1">
    <source>
        <dbReference type="PROSITE" id="PS51831"/>
    </source>
</evidence>
<evidence type="ECO:0000259" key="2">
    <source>
        <dbReference type="PROSITE" id="PS51832"/>
    </source>
</evidence>
<dbReference type="Pfam" id="PF11871">
    <property type="entry name" value="DUF3391"/>
    <property type="match status" value="1"/>
</dbReference>
<dbReference type="InterPro" id="IPR003607">
    <property type="entry name" value="HD/PDEase_dom"/>
</dbReference>
<dbReference type="InterPro" id="IPR037522">
    <property type="entry name" value="HD_GYP_dom"/>
</dbReference>
<dbReference type="CDD" id="cd00077">
    <property type="entry name" value="HDc"/>
    <property type="match status" value="1"/>
</dbReference>
<dbReference type="EMBL" id="JACIDO010000004">
    <property type="protein sequence ID" value="MBB3936322.1"/>
    <property type="molecule type" value="Genomic_DNA"/>
</dbReference>
<evidence type="ECO:0000313" key="3">
    <source>
        <dbReference type="EMBL" id="MBB3936322.1"/>
    </source>
</evidence>
<dbReference type="PANTHER" id="PTHR43155">
    <property type="entry name" value="CYCLIC DI-GMP PHOSPHODIESTERASE PA4108-RELATED"/>
    <property type="match status" value="1"/>
</dbReference>
<comment type="caution">
    <text evidence="3">The sequence shown here is derived from an EMBL/GenBank/DDBJ whole genome shotgun (WGS) entry which is preliminary data.</text>
</comment>
<proteinExistence type="predicted"/>
<sequence length="322" mass="35810">MLLRIDRRQARIGMFVDHVEGAWIDVPIWFRSHRIDDDAAVARIRDSRISAVVIDLDKGVGPTQGPVAPLAPPKVAAAASTAPDPEVVKAKETLRRTHSAMRQIFAAIRDGASIDPGQARAVVEEVAVAMRHRPRALLGITRLKSKDEYSFLHSVAVCALMTHFGRFLHLDEDMVQQLGLAGLLHDIGKVTLPSEILGKPGSLSEEEIEIVRTHPQEGFRILQSQDVSDMVRDVCLHHHERIDGRGYPDGLQGDQLSQAVRIAAICDVYDAVTSVRPYKEAWSAKTAYRRMWEWDGHFDRVLLGQFFVSIGVTGETARRPDP</sequence>
<dbReference type="SMART" id="SM00471">
    <property type="entry name" value="HDc"/>
    <property type="match status" value="1"/>
</dbReference>
<dbReference type="PANTHER" id="PTHR43155:SF2">
    <property type="entry name" value="CYCLIC DI-GMP PHOSPHODIESTERASE PA4108"/>
    <property type="match status" value="1"/>
</dbReference>
<dbReference type="Pfam" id="PF13487">
    <property type="entry name" value="HD_5"/>
    <property type="match status" value="1"/>
</dbReference>
<accession>A0A7W6BSZ4</accession>
<organism evidence="3 4">
    <name type="scientific">Aureimonas phyllosphaerae</name>
    <dbReference type="NCBI Taxonomy" id="1166078"/>
    <lineage>
        <taxon>Bacteria</taxon>
        <taxon>Pseudomonadati</taxon>
        <taxon>Pseudomonadota</taxon>
        <taxon>Alphaproteobacteria</taxon>
        <taxon>Hyphomicrobiales</taxon>
        <taxon>Aurantimonadaceae</taxon>
        <taxon>Aureimonas</taxon>
    </lineage>
</organism>
<gene>
    <name evidence="3" type="ORF">GGR05_002472</name>
</gene>
<keyword evidence="4" id="KW-1185">Reference proteome</keyword>
<feature type="domain" description="HD" evidence="1">
    <location>
        <begin position="150"/>
        <end position="265"/>
    </location>
</feature>
<dbReference type="InterPro" id="IPR006674">
    <property type="entry name" value="HD_domain"/>
</dbReference>
<dbReference type="PROSITE" id="PS51831">
    <property type="entry name" value="HD"/>
    <property type="match status" value="1"/>
</dbReference>
<protein>
    <submittedName>
        <fullName evidence="3">HD-GYP domain-containing protein (C-di-GMP phosphodiesterase class II)</fullName>
    </submittedName>
</protein>
<dbReference type="InterPro" id="IPR021812">
    <property type="entry name" value="DUF3391"/>
</dbReference>
<evidence type="ECO:0000313" key="4">
    <source>
        <dbReference type="Proteomes" id="UP000531216"/>
    </source>
</evidence>
<dbReference type="GO" id="GO:0008081">
    <property type="term" value="F:phosphoric diester hydrolase activity"/>
    <property type="evidence" value="ECO:0007669"/>
    <property type="project" value="UniProtKB-ARBA"/>
</dbReference>
<reference evidence="3 4" key="1">
    <citation type="submission" date="2020-08" db="EMBL/GenBank/DDBJ databases">
        <title>Genomic Encyclopedia of Type Strains, Phase IV (KMG-IV): sequencing the most valuable type-strain genomes for metagenomic binning, comparative biology and taxonomic classification.</title>
        <authorList>
            <person name="Goeker M."/>
        </authorList>
    </citation>
    <scope>NUCLEOTIDE SEQUENCE [LARGE SCALE GENOMIC DNA]</scope>
    <source>
        <strain evidence="3 4">DSM 25024</strain>
    </source>
</reference>